<evidence type="ECO:0000259" key="3">
    <source>
        <dbReference type="SMART" id="SM00672"/>
    </source>
</evidence>
<dbReference type="PANTHER" id="PTHR12203:SF35">
    <property type="entry name" value="PROTEIN O-GLUCOSYLTRANSFERASE 1"/>
    <property type="match status" value="1"/>
</dbReference>
<dbReference type="Pfam" id="PF05686">
    <property type="entry name" value="Glyco_transf_90"/>
    <property type="match status" value="1"/>
</dbReference>
<evidence type="ECO:0000313" key="5">
    <source>
        <dbReference type="Proteomes" id="UP001345013"/>
    </source>
</evidence>
<accession>A0ABR0KA25</accession>
<reference evidence="4 5" key="1">
    <citation type="submission" date="2023-08" db="EMBL/GenBank/DDBJ databases">
        <title>Black Yeasts Isolated from many extreme environments.</title>
        <authorList>
            <person name="Coleine C."/>
            <person name="Stajich J.E."/>
            <person name="Selbmann L."/>
        </authorList>
    </citation>
    <scope>NUCLEOTIDE SEQUENCE [LARGE SCALE GENOMIC DNA]</scope>
    <source>
        <strain evidence="4 5">CCFEE 5885</strain>
    </source>
</reference>
<proteinExistence type="inferred from homology"/>
<keyword evidence="5" id="KW-1185">Reference proteome</keyword>
<keyword evidence="2" id="KW-0808">Transferase</keyword>
<protein>
    <recommendedName>
        <fullName evidence="3">Glycosyl transferase CAP10 domain-containing protein</fullName>
    </recommendedName>
</protein>
<evidence type="ECO:0000256" key="1">
    <source>
        <dbReference type="ARBA" id="ARBA00010118"/>
    </source>
</evidence>
<dbReference type="PANTHER" id="PTHR12203">
    <property type="entry name" value="KDEL LYS-ASP-GLU-LEU CONTAINING - RELATED"/>
    <property type="match status" value="1"/>
</dbReference>
<evidence type="ECO:0000256" key="2">
    <source>
        <dbReference type="ARBA" id="ARBA00022679"/>
    </source>
</evidence>
<gene>
    <name evidence="4" type="ORF">LTR24_005141</name>
</gene>
<dbReference type="Proteomes" id="UP001345013">
    <property type="component" value="Unassembled WGS sequence"/>
</dbReference>
<sequence>MATLFAWGSQPTFAVHDVDRNKVSYASMIVLLLSSAWRHYDTYDSPNPFQQEVWIEWLSWIIIFVCQKAASSSTSSSASAIASPSSHLFWSSRRAVWMVGALAASSQLLSGQRNLTWALPLTTMAVTIGSRAFPAKKTAESNVEEKVLSVSDSPERIPNTHELKETLGSPSSIILNLICWALLFTYRGTVNTRSMILGSALFLVIRTAAIQSISRLERRTEFESSDADGSGPVEVVSMLSKPIITLLTIVLIVIRPDLQMSSIGVILHASVQATSWLATITLICSHLTNTTANLDTVSLSTEMALTGSTLGLVGPAVGALLVSTTQSLLVLRPAASVRQAVYGVILVLAMGLWIRHDPRLTTGMAPISNGQFANGHPIENMIAFNRHRFNALLSRQSQTLEQAVTEYQRRYQRTPPLGFDKWFQLAQDNQFVLIDEFDTLMHTLEPFHGIHPDVLQQRLEEALEEAADQMVTYNIIDGKLSMSENLKAIGERLTNTTWLDIIPYNMTLAINGFDEAMVSAPWEEVRKAMEDSKMKDKFAKHQVQANLSPLLQIGGQSAWSASSQACSVYSPARQIECPAASRKLREPLRFVQNVTFSKDICQSCELLQQEGFLMGPATLNIATQLTPIWSASKPSHFHDILYPSAYYIEVRDNYKAEQDIPWEDKDNAFYWVGTATGGQVTESNWKMMQRQRLVLKTQKGSTEAIQLLEETKNNSGIWQPRFTTMAEISELFATRISRVVQCSEYACQLEEEAFDIGAGKQDEQGAAYAHRFVLDVDGNTFSGRFYRLLQSRSMVIKQTIFTEWHDDRLLPWVHYAPVSTSFDELPEMARFFATTERGQALAKRMAEESTAWHNKALRDVDIRLVWLRMLLEYGRLMSPGLEVDA</sequence>
<dbReference type="InterPro" id="IPR006598">
    <property type="entry name" value="CAP10"/>
</dbReference>
<comment type="caution">
    <text evidence="4">The sequence shown here is derived from an EMBL/GenBank/DDBJ whole genome shotgun (WGS) entry which is preliminary data.</text>
</comment>
<dbReference type="SMART" id="SM00672">
    <property type="entry name" value="CAP10"/>
    <property type="match status" value="1"/>
</dbReference>
<dbReference type="InterPro" id="IPR051091">
    <property type="entry name" value="O-Glucosyltr/Glycosyltrsf_90"/>
</dbReference>
<evidence type="ECO:0000313" key="4">
    <source>
        <dbReference type="EMBL" id="KAK5092562.1"/>
    </source>
</evidence>
<dbReference type="EMBL" id="JAVRRG010000056">
    <property type="protein sequence ID" value="KAK5092562.1"/>
    <property type="molecule type" value="Genomic_DNA"/>
</dbReference>
<comment type="similarity">
    <text evidence="1">Belongs to the glycosyltransferase 90 family.</text>
</comment>
<name>A0ABR0KA25_9EURO</name>
<feature type="domain" description="Glycosyl transferase CAP10" evidence="3">
    <location>
        <begin position="599"/>
        <end position="880"/>
    </location>
</feature>
<organism evidence="4 5">
    <name type="scientific">Lithohypha guttulata</name>
    <dbReference type="NCBI Taxonomy" id="1690604"/>
    <lineage>
        <taxon>Eukaryota</taxon>
        <taxon>Fungi</taxon>
        <taxon>Dikarya</taxon>
        <taxon>Ascomycota</taxon>
        <taxon>Pezizomycotina</taxon>
        <taxon>Eurotiomycetes</taxon>
        <taxon>Chaetothyriomycetidae</taxon>
        <taxon>Chaetothyriales</taxon>
        <taxon>Trichomeriaceae</taxon>
        <taxon>Lithohypha</taxon>
    </lineage>
</organism>